<gene>
    <name evidence="1" type="ORF">CK510_04010</name>
</gene>
<dbReference type="AlphaFoldDB" id="A0A2A2TNM7"/>
<dbReference type="OrthoDB" id="517543at2"/>
<keyword evidence="2" id="KW-1185">Reference proteome</keyword>
<name>A0A2A2TNM7_9CYAN</name>
<dbReference type="Proteomes" id="UP000218238">
    <property type="component" value="Unassembled WGS sequence"/>
</dbReference>
<proteinExistence type="predicted"/>
<sequence length="76" mass="8637">MLDLILDTEINLNGFVCLDEANYLIKQQECIGLAQTRFINGEISFADYCDILELCNVNIDQYLVTVENNLQVIGYS</sequence>
<comment type="caution">
    <text evidence="1">The sequence shown here is derived from an EMBL/GenBank/DDBJ whole genome shotgun (WGS) entry which is preliminary data.</text>
</comment>
<reference evidence="1 2" key="1">
    <citation type="submission" date="2017-08" db="EMBL/GenBank/DDBJ databases">
        <title>Draft genome sequence of filamentous cyanobacterium Calothrix elsteri CCALA 953.</title>
        <authorList>
            <person name="Gagunashvili A.N."/>
            <person name="Elster J."/>
            <person name="Andresson O.S."/>
        </authorList>
    </citation>
    <scope>NUCLEOTIDE SEQUENCE [LARGE SCALE GENOMIC DNA]</scope>
    <source>
        <strain evidence="1 2">CCALA 953</strain>
    </source>
</reference>
<protein>
    <submittedName>
        <fullName evidence="1">Uncharacterized protein</fullName>
    </submittedName>
</protein>
<dbReference type="RefSeq" id="WP_095720465.1">
    <property type="nucleotide sequence ID" value="NZ_NTFS01000025.1"/>
</dbReference>
<accession>A0A2A2TNM7</accession>
<dbReference type="EMBL" id="NTFS01000025">
    <property type="protein sequence ID" value="PAX60042.1"/>
    <property type="molecule type" value="Genomic_DNA"/>
</dbReference>
<evidence type="ECO:0000313" key="2">
    <source>
        <dbReference type="Proteomes" id="UP000218238"/>
    </source>
</evidence>
<organism evidence="1 2">
    <name type="scientific">Brunnivagina elsteri CCALA 953</name>
    <dbReference type="NCBI Taxonomy" id="987040"/>
    <lineage>
        <taxon>Bacteria</taxon>
        <taxon>Bacillati</taxon>
        <taxon>Cyanobacteriota</taxon>
        <taxon>Cyanophyceae</taxon>
        <taxon>Nostocales</taxon>
        <taxon>Calotrichaceae</taxon>
        <taxon>Brunnivagina</taxon>
    </lineage>
</organism>
<evidence type="ECO:0000313" key="1">
    <source>
        <dbReference type="EMBL" id="PAX60042.1"/>
    </source>
</evidence>